<dbReference type="InterPro" id="IPR016024">
    <property type="entry name" value="ARM-type_fold"/>
</dbReference>
<proteinExistence type="predicted"/>
<keyword evidence="3" id="KW-1185">Reference proteome</keyword>
<dbReference type="Pfam" id="PF13646">
    <property type="entry name" value="HEAT_2"/>
    <property type="match status" value="1"/>
</dbReference>
<dbReference type="InterPro" id="IPR011989">
    <property type="entry name" value="ARM-like"/>
</dbReference>
<dbReference type="Proteomes" id="UP000236755">
    <property type="component" value="Unassembled WGS sequence"/>
</dbReference>
<name>A0A1H3WDU0_9EURY</name>
<evidence type="ECO:0000313" key="2">
    <source>
        <dbReference type="EMBL" id="SDZ84512.1"/>
    </source>
</evidence>
<dbReference type="PANTHER" id="PTHR12697:SF5">
    <property type="entry name" value="DEOXYHYPUSINE HYDROXYLASE"/>
    <property type="match status" value="1"/>
</dbReference>
<dbReference type="GO" id="GO:0016491">
    <property type="term" value="F:oxidoreductase activity"/>
    <property type="evidence" value="ECO:0007669"/>
    <property type="project" value="TreeGrafter"/>
</dbReference>
<dbReference type="STRING" id="555874.SAMN04488065_0733"/>
<dbReference type="AlphaFoldDB" id="A0A1H3WDU0"/>
<sequence length="408" mass="44042">MTDGDDETDLPAETLDSRLDEAAEALDAAETEADLDDVEAQLDDIAADLEDANLPSPEDDDEDDPAEELQDRLDGLRDDLDEARGPYDTDVVDAIEDATATLTDTRWTEDGEGETAAAVESFVADVAETLGVDLTGDDADALDAAAEAVAEAGLDPDDDADTIATLLDHTDALASGLEDAEEWDDLETHEQLRAEGFYDVLGHYKDYPPEWAALKEWEQQGNVEMVLLALDSFQSDFMERHCLEALTRMNDEAAFDEMNQRAGKRDEPGIRALGKMAATDAVDTLVEYVDADSDPGLQKVTFKALGEIGSEEATGPIANKLVAENEQIRPHAARALGLIGDTRAIDPLADTLADDEDDETRAAAAWALRQIGTERALDAAAEYTDDRAYLVQHEAEQAADALSVEQPA</sequence>
<evidence type="ECO:0000313" key="3">
    <source>
        <dbReference type="Proteomes" id="UP000236755"/>
    </source>
</evidence>
<dbReference type="EMBL" id="FNQT01000001">
    <property type="protein sequence ID" value="SDZ84512.1"/>
    <property type="molecule type" value="Genomic_DNA"/>
</dbReference>
<dbReference type="SUPFAM" id="SSF48371">
    <property type="entry name" value="ARM repeat"/>
    <property type="match status" value="1"/>
</dbReference>
<accession>A0A1H3WDU0</accession>
<dbReference type="RefSeq" id="WP_092631566.1">
    <property type="nucleotide sequence ID" value="NZ_FNQT01000001.1"/>
</dbReference>
<organism evidence="2 3">
    <name type="scientific">Haloplanus vescus</name>
    <dbReference type="NCBI Taxonomy" id="555874"/>
    <lineage>
        <taxon>Archaea</taxon>
        <taxon>Methanobacteriati</taxon>
        <taxon>Methanobacteriota</taxon>
        <taxon>Stenosarchaea group</taxon>
        <taxon>Halobacteria</taxon>
        <taxon>Halobacteriales</taxon>
        <taxon>Haloferacaceae</taxon>
        <taxon>Haloplanus</taxon>
    </lineage>
</organism>
<dbReference type="OrthoDB" id="293146at2157"/>
<dbReference type="InterPro" id="IPR004155">
    <property type="entry name" value="PBS_lyase_HEAT"/>
</dbReference>
<dbReference type="PANTHER" id="PTHR12697">
    <property type="entry name" value="PBS LYASE HEAT-LIKE PROTEIN"/>
    <property type="match status" value="1"/>
</dbReference>
<dbReference type="Gene3D" id="1.25.10.10">
    <property type="entry name" value="Leucine-rich Repeat Variant"/>
    <property type="match status" value="1"/>
</dbReference>
<dbReference type="SMART" id="SM00567">
    <property type="entry name" value="EZ_HEAT"/>
    <property type="match status" value="3"/>
</dbReference>
<gene>
    <name evidence="2" type="ORF">SAMN04488065_0733</name>
</gene>
<protein>
    <submittedName>
        <fullName evidence="2">HEAT repeat-containing protein</fullName>
    </submittedName>
</protein>
<feature type="region of interest" description="Disordered" evidence="1">
    <location>
        <begin position="44"/>
        <end position="89"/>
    </location>
</feature>
<feature type="compositionally biased region" description="Acidic residues" evidence="1">
    <location>
        <begin position="44"/>
        <end position="68"/>
    </location>
</feature>
<reference evidence="2 3" key="1">
    <citation type="submission" date="2016-10" db="EMBL/GenBank/DDBJ databases">
        <authorList>
            <person name="de Groot N.N."/>
        </authorList>
    </citation>
    <scope>NUCLEOTIDE SEQUENCE [LARGE SCALE GENOMIC DNA]</scope>
    <source>
        <strain evidence="2 3">CGMCC 1.8712</strain>
    </source>
</reference>
<evidence type="ECO:0000256" key="1">
    <source>
        <dbReference type="SAM" id="MobiDB-lite"/>
    </source>
</evidence>
<feature type="compositionally biased region" description="Basic and acidic residues" evidence="1">
    <location>
        <begin position="69"/>
        <end position="87"/>
    </location>
</feature>